<feature type="compositionally biased region" description="Low complexity" evidence="1">
    <location>
        <begin position="76"/>
        <end position="97"/>
    </location>
</feature>
<accession>A0A2K0T587</accession>
<protein>
    <submittedName>
        <fullName evidence="2">Uncharacterized protein</fullName>
    </submittedName>
</protein>
<evidence type="ECO:0000313" key="2">
    <source>
        <dbReference type="EMBL" id="PNP40692.1"/>
    </source>
</evidence>
<feature type="compositionally biased region" description="Low complexity" evidence="1">
    <location>
        <begin position="35"/>
        <end position="44"/>
    </location>
</feature>
<dbReference type="AlphaFoldDB" id="A0A2K0T587"/>
<proteinExistence type="predicted"/>
<dbReference type="Proteomes" id="UP000236546">
    <property type="component" value="Unassembled WGS sequence"/>
</dbReference>
<name>A0A2K0T587_9HYPO</name>
<sequence>MAAAYAKDLLQYVFTKDADREPSVEDVTGQTIHHQASPTQQPMAPAAPPKADEYQWQNPRSAPPPPGPGSVTTFMPHISGSGSSSEYPPSSWPQPQQASPPTPPLRPRGPPPPPRSQHYAPDFPPWMPFSYNANTEGK</sequence>
<evidence type="ECO:0000313" key="3">
    <source>
        <dbReference type="Proteomes" id="UP000236546"/>
    </source>
</evidence>
<comment type="caution">
    <text evidence="2">The sequence shown here is derived from an EMBL/GenBank/DDBJ whole genome shotgun (WGS) entry which is preliminary data.</text>
</comment>
<gene>
    <name evidence="2" type="ORF">TGAMA5MH_07399</name>
</gene>
<organism evidence="2 3">
    <name type="scientific">Trichoderma gamsii</name>
    <dbReference type="NCBI Taxonomy" id="398673"/>
    <lineage>
        <taxon>Eukaryota</taxon>
        <taxon>Fungi</taxon>
        <taxon>Dikarya</taxon>
        <taxon>Ascomycota</taxon>
        <taxon>Pezizomycotina</taxon>
        <taxon>Sordariomycetes</taxon>
        <taxon>Hypocreomycetidae</taxon>
        <taxon>Hypocreales</taxon>
        <taxon>Hypocreaceae</taxon>
        <taxon>Trichoderma</taxon>
    </lineage>
</organism>
<reference evidence="2 3" key="1">
    <citation type="submission" date="2017-02" db="EMBL/GenBank/DDBJ databases">
        <title>Genomes of Trichoderma spp. with biocontrol activity.</title>
        <authorList>
            <person name="Gardiner D."/>
            <person name="Kazan K."/>
            <person name="Vos C."/>
            <person name="Harvey P."/>
        </authorList>
    </citation>
    <scope>NUCLEOTIDE SEQUENCE [LARGE SCALE GENOMIC DNA]</scope>
    <source>
        <strain evidence="2 3">A5MH</strain>
    </source>
</reference>
<feature type="compositionally biased region" description="Pro residues" evidence="1">
    <location>
        <begin position="98"/>
        <end position="115"/>
    </location>
</feature>
<evidence type="ECO:0000256" key="1">
    <source>
        <dbReference type="SAM" id="MobiDB-lite"/>
    </source>
</evidence>
<dbReference type="EMBL" id="MTYH01000061">
    <property type="protein sequence ID" value="PNP40692.1"/>
    <property type="molecule type" value="Genomic_DNA"/>
</dbReference>
<feature type="region of interest" description="Disordered" evidence="1">
    <location>
        <begin position="16"/>
        <end position="138"/>
    </location>
</feature>